<protein>
    <submittedName>
        <fullName evidence="2">Uncharacterized protein</fullName>
    </submittedName>
</protein>
<feature type="transmembrane region" description="Helical" evidence="1">
    <location>
        <begin position="52"/>
        <end position="74"/>
    </location>
</feature>
<comment type="caution">
    <text evidence="2">The sequence shown here is derived from an EMBL/GenBank/DDBJ whole genome shotgun (WGS) entry which is preliminary data.</text>
</comment>
<keyword evidence="1" id="KW-1133">Transmembrane helix</keyword>
<gene>
    <name evidence="2" type="ORF">A3G33_00105</name>
</gene>
<organism evidence="2 3">
    <name type="scientific">Candidatus Danuiimicrobium aquiferis</name>
    <dbReference type="NCBI Taxonomy" id="1801832"/>
    <lineage>
        <taxon>Bacteria</taxon>
        <taxon>Pseudomonadati</taxon>
        <taxon>Candidatus Omnitrophota</taxon>
        <taxon>Candidatus Danuiimicrobium</taxon>
    </lineage>
</organism>
<accession>A0A1G1L0U5</accession>
<keyword evidence="1" id="KW-0472">Membrane</keyword>
<evidence type="ECO:0000313" key="2">
    <source>
        <dbReference type="EMBL" id="OGW98764.1"/>
    </source>
</evidence>
<evidence type="ECO:0000256" key="1">
    <source>
        <dbReference type="SAM" id="Phobius"/>
    </source>
</evidence>
<dbReference type="Proteomes" id="UP000178187">
    <property type="component" value="Unassembled WGS sequence"/>
</dbReference>
<dbReference type="AlphaFoldDB" id="A0A1G1L0U5"/>
<reference evidence="2 3" key="1">
    <citation type="journal article" date="2016" name="Nat. Commun.">
        <title>Thousands of microbial genomes shed light on interconnected biogeochemical processes in an aquifer system.</title>
        <authorList>
            <person name="Anantharaman K."/>
            <person name="Brown C.T."/>
            <person name="Hug L.A."/>
            <person name="Sharon I."/>
            <person name="Castelle C.J."/>
            <person name="Probst A.J."/>
            <person name="Thomas B.C."/>
            <person name="Singh A."/>
            <person name="Wilkins M.J."/>
            <person name="Karaoz U."/>
            <person name="Brodie E.L."/>
            <person name="Williams K.H."/>
            <person name="Hubbard S.S."/>
            <person name="Banfield J.F."/>
        </authorList>
    </citation>
    <scope>NUCLEOTIDE SEQUENCE [LARGE SCALE GENOMIC DNA]</scope>
</reference>
<feature type="transmembrane region" description="Helical" evidence="1">
    <location>
        <begin position="110"/>
        <end position="131"/>
    </location>
</feature>
<proteinExistence type="predicted"/>
<feature type="transmembrane region" description="Helical" evidence="1">
    <location>
        <begin position="80"/>
        <end position="98"/>
    </location>
</feature>
<keyword evidence="1" id="KW-0812">Transmembrane</keyword>
<dbReference type="InterPro" id="IPR021327">
    <property type="entry name" value="DUF2934"/>
</dbReference>
<dbReference type="EMBL" id="MHFR01000030">
    <property type="protein sequence ID" value="OGW98764.1"/>
    <property type="molecule type" value="Genomic_DNA"/>
</dbReference>
<dbReference type="Pfam" id="PF11154">
    <property type="entry name" value="DUF2934"/>
    <property type="match status" value="1"/>
</dbReference>
<name>A0A1G1L0U5_9BACT</name>
<sequence length="317" mass="37291">MIIDWLYRFIEGMSKEQIKKLAYSYYEDRNYQMGNSEEDWNRAKKEVLEASCVDISIFFLLFVGFILCTVFLPAILMPLVIFWGVVFFIVFVTFYTSVKKIVFERLFRFLRATFISLLAAVPAFTFSFQYWPELNIVQVENVRSLGLRPENIKNSKVSHIPDAAAVMIKNSSSAVVRDAEIRYWLVMKSDEKQDQCTLTYSTANEKFSFGPEEERSFEFDFGTLKNKALEKTQTHAIHLIVEVRYRPLLFPFKGQRRWQVFYYSNAEGHWVTQRKDHWKEFNSWYQELKQASAYSKLSLPVCIAEEKETQSPTTIQG</sequence>
<evidence type="ECO:0000313" key="3">
    <source>
        <dbReference type="Proteomes" id="UP000178187"/>
    </source>
</evidence>